<name>B9S488_RICCO</name>
<accession>B9S488</accession>
<dbReference type="InterPro" id="IPR057291">
    <property type="entry name" value="CHX17_2nd"/>
</dbReference>
<evidence type="ECO:0000256" key="2">
    <source>
        <dbReference type="ARBA" id="ARBA00022448"/>
    </source>
</evidence>
<evidence type="ECO:0000256" key="10">
    <source>
        <dbReference type="SAM" id="Phobius"/>
    </source>
</evidence>
<gene>
    <name evidence="14" type="ORF">RCOM_0687860</name>
</gene>
<dbReference type="InParanoid" id="B9S488"/>
<dbReference type="Pfam" id="PF23256">
    <property type="entry name" value="CHX17_2nd"/>
    <property type="match status" value="1"/>
</dbReference>
<comment type="subcellular location">
    <subcellularLocation>
        <location evidence="1">Membrane</location>
        <topology evidence="1">Multi-pass membrane protein</topology>
    </subcellularLocation>
</comment>
<dbReference type="GO" id="GO:0012505">
    <property type="term" value="C:endomembrane system"/>
    <property type="evidence" value="ECO:0000318"/>
    <property type="project" value="GO_Central"/>
</dbReference>
<dbReference type="GO" id="GO:0016020">
    <property type="term" value="C:membrane"/>
    <property type="evidence" value="ECO:0007669"/>
    <property type="project" value="UniProtKB-SubCell"/>
</dbReference>
<dbReference type="GO" id="GO:0015297">
    <property type="term" value="F:antiporter activity"/>
    <property type="evidence" value="ECO:0007669"/>
    <property type="project" value="InterPro"/>
</dbReference>
<feature type="transmembrane region" description="Helical" evidence="10">
    <location>
        <begin position="146"/>
        <end position="168"/>
    </location>
</feature>
<feature type="transmembrane region" description="Helical" evidence="10">
    <location>
        <begin position="215"/>
        <end position="237"/>
    </location>
</feature>
<keyword evidence="7" id="KW-0406">Ion transport</keyword>
<feature type="domain" description="Cation/H(+) antiporter C-terminal" evidence="13">
    <location>
        <begin position="677"/>
        <end position="817"/>
    </location>
</feature>
<keyword evidence="2" id="KW-0813">Transport</keyword>
<organism evidence="14 15">
    <name type="scientific">Ricinus communis</name>
    <name type="common">Castor bean</name>
    <dbReference type="NCBI Taxonomy" id="3988"/>
    <lineage>
        <taxon>Eukaryota</taxon>
        <taxon>Viridiplantae</taxon>
        <taxon>Streptophyta</taxon>
        <taxon>Embryophyta</taxon>
        <taxon>Tracheophyta</taxon>
        <taxon>Spermatophyta</taxon>
        <taxon>Magnoliopsida</taxon>
        <taxon>eudicotyledons</taxon>
        <taxon>Gunneridae</taxon>
        <taxon>Pentapetalae</taxon>
        <taxon>rosids</taxon>
        <taxon>fabids</taxon>
        <taxon>Malpighiales</taxon>
        <taxon>Euphorbiaceae</taxon>
        <taxon>Acalyphoideae</taxon>
        <taxon>Acalypheae</taxon>
        <taxon>Ricinus</taxon>
    </lineage>
</organism>
<evidence type="ECO:0000256" key="3">
    <source>
        <dbReference type="ARBA" id="ARBA00022538"/>
    </source>
</evidence>
<dbReference type="AlphaFoldDB" id="B9S488"/>
<dbReference type="GO" id="GO:0006885">
    <property type="term" value="P:regulation of pH"/>
    <property type="evidence" value="ECO:0000318"/>
    <property type="project" value="GO_Central"/>
</dbReference>
<dbReference type="Proteomes" id="UP000008311">
    <property type="component" value="Unassembled WGS sequence"/>
</dbReference>
<feature type="transmembrane region" description="Helical" evidence="10">
    <location>
        <begin position="398"/>
        <end position="425"/>
    </location>
</feature>
<evidence type="ECO:0000256" key="7">
    <source>
        <dbReference type="ARBA" id="ARBA00023065"/>
    </source>
</evidence>
<evidence type="ECO:0000256" key="8">
    <source>
        <dbReference type="ARBA" id="ARBA00023136"/>
    </source>
</evidence>
<keyword evidence="5" id="KW-0630">Potassium</keyword>
<feature type="transmembrane region" description="Helical" evidence="10">
    <location>
        <begin position="364"/>
        <end position="386"/>
    </location>
</feature>
<keyword evidence="4 10" id="KW-0812">Transmembrane</keyword>
<dbReference type="PANTHER" id="PTHR32468:SF35">
    <property type="entry name" value="CATION_H+ EXCHANGER DOMAIN-CONTAINING PROTEIN"/>
    <property type="match status" value="1"/>
</dbReference>
<dbReference type="Gene3D" id="1.20.1530.20">
    <property type="match status" value="1"/>
</dbReference>
<feature type="transmembrane region" description="Helical" evidence="10">
    <location>
        <begin position="281"/>
        <end position="300"/>
    </location>
</feature>
<reference evidence="15" key="1">
    <citation type="journal article" date="2010" name="Nat. Biotechnol.">
        <title>Draft genome sequence of the oilseed species Ricinus communis.</title>
        <authorList>
            <person name="Chan A.P."/>
            <person name="Crabtree J."/>
            <person name="Zhao Q."/>
            <person name="Lorenzi H."/>
            <person name="Orvis J."/>
            <person name="Puiu D."/>
            <person name="Melake-Berhan A."/>
            <person name="Jones K.M."/>
            <person name="Redman J."/>
            <person name="Chen G."/>
            <person name="Cahoon E.B."/>
            <person name="Gedil M."/>
            <person name="Stanke M."/>
            <person name="Haas B.J."/>
            <person name="Wortman J.R."/>
            <person name="Fraser-Liggett C.M."/>
            <person name="Ravel J."/>
            <person name="Rabinowicz P.D."/>
        </authorList>
    </citation>
    <scope>NUCLEOTIDE SEQUENCE [LARGE SCALE GENOMIC DNA]</scope>
    <source>
        <strain evidence="15">cv. Hale</strain>
    </source>
</reference>
<dbReference type="InterPro" id="IPR006153">
    <property type="entry name" value="Cation/H_exchanger_TM"/>
</dbReference>
<feature type="transmembrane region" description="Helical" evidence="10">
    <location>
        <begin position="431"/>
        <end position="451"/>
    </location>
</feature>
<evidence type="ECO:0000256" key="5">
    <source>
        <dbReference type="ARBA" id="ARBA00022958"/>
    </source>
</evidence>
<evidence type="ECO:0000313" key="14">
    <source>
        <dbReference type="EMBL" id="EEF41516.1"/>
    </source>
</evidence>
<evidence type="ECO:0000313" key="15">
    <source>
        <dbReference type="Proteomes" id="UP000008311"/>
    </source>
</evidence>
<dbReference type="GO" id="GO:0098662">
    <property type="term" value="P:inorganic cation transmembrane transport"/>
    <property type="evidence" value="ECO:0000318"/>
    <property type="project" value="GO_Central"/>
</dbReference>
<feature type="transmembrane region" description="Helical" evidence="10">
    <location>
        <begin position="463"/>
        <end position="484"/>
    </location>
</feature>
<dbReference type="PANTHER" id="PTHR32468">
    <property type="entry name" value="CATION/H + ANTIPORTER"/>
    <property type="match status" value="1"/>
</dbReference>
<dbReference type="GO" id="GO:1902600">
    <property type="term" value="P:proton transmembrane transport"/>
    <property type="evidence" value="ECO:0007669"/>
    <property type="project" value="InterPro"/>
</dbReference>
<sequence length="846" mass="94256">MVRSIEGNFDLIMVGRRIETKPQVIEGLSQWAEYPELGAMEDLLAFSDIVNTALLNPETDHSINPNTKMGYITSYSIWQNKYALAPTVILTSQLVVISLASRFVDLWLRQLGQTSVVSQIIAGILLGPSVLGQNKEAAHTLFPREGYMTLATLASFGNMFYHFLIAVRQDPAMILRPGRVAMFIATIAFSITMFFSIILAMVLRKYVEMDETLHNGLVLIAMAQAFTGISVVSYLITELKLQNTDVGRLSLAIAVFTDVLNVLMVTMSFVAGRKITSHQMIFLGAILTTVGVASFILFVIRPVILTMISYIPVGKPVDQKYVFFVIITALILGFVSEVIGQHYLFGPAIFGMIVPEGPPLGAALVTRLDTFVAGFLYPTYLAISGLQTNFLTINMKEIWIIGSVIVFGILIKTVAVMSAAMYMKIPTKEAFVLSMILNSKGILDLCIYNFWKENKILQQEEFSLCIMSVVLTTAIITPLVRYLYDPTKQSQPFRRSTIQHSKQDSELRMLVCVHNSENVPTLVNLLEISNATEESPIAVIALVLIDLVGRSIPILISNDNQAHNKETSAASRILNALRVYEQHNEGRTTIQSFTSISSFDMMHLDIFRLAVDRRASILIMPFHKKWAIDGNVESTNTCIRRLNSNVLERAPSSVGILVDRGILKGPLNIVSSKMKFKVAVIFLGGPDDAESLAYGARMARHYSVILTVIRFLLFGNENSIERKRDSELIFQYKQANVGNDRFLYVEEVVRDGLGLSQCIGKLVNYFDLILVGRYHQDSPLFTGLEDWSECPELGIIGDMLASPDLKTTASVLVVQQQRIRASKRESRAHVVPEDNSWSISMDRNEG</sequence>
<protein>
    <submittedName>
        <fullName evidence="14">Monovalent cation:proton antiporter, putative</fullName>
    </submittedName>
</protein>
<keyword evidence="8 10" id="KW-0472">Membrane</keyword>
<evidence type="ECO:0000256" key="9">
    <source>
        <dbReference type="ARBA" id="ARBA00038341"/>
    </source>
</evidence>
<proteinExistence type="inferred from homology"/>
<feature type="transmembrane region" description="Helical" evidence="10">
    <location>
        <begin position="83"/>
        <end position="104"/>
    </location>
</feature>
<keyword evidence="3" id="KW-0633">Potassium transport</keyword>
<feature type="transmembrane region" description="Helical" evidence="10">
    <location>
        <begin position="321"/>
        <end position="344"/>
    </location>
</feature>
<feature type="transmembrane region" description="Helical" evidence="10">
    <location>
        <begin position="249"/>
        <end position="269"/>
    </location>
</feature>
<evidence type="ECO:0000259" key="13">
    <source>
        <dbReference type="Pfam" id="PF23259"/>
    </source>
</evidence>
<feature type="domain" description="Cation/H(+) antiporter central" evidence="12">
    <location>
        <begin position="574"/>
        <end position="669"/>
    </location>
</feature>
<evidence type="ECO:0000256" key="4">
    <source>
        <dbReference type="ARBA" id="ARBA00022692"/>
    </source>
</evidence>
<dbReference type="STRING" id="3988.B9S488"/>
<evidence type="ECO:0000256" key="1">
    <source>
        <dbReference type="ARBA" id="ARBA00004141"/>
    </source>
</evidence>
<keyword evidence="6 10" id="KW-1133">Transmembrane helix</keyword>
<dbReference type="EMBL" id="EQ973864">
    <property type="protein sequence ID" value="EEF41516.1"/>
    <property type="molecule type" value="Genomic_DNA"/>
</dbReference>
<dbReference type="InterPro" id="IPR050794">
    <property type="entry name" value="CPA2_transporter"/>
</dbReference>
<dbReference type="InterPro" id="IPR038770">
    <property type="entry name" value="Na+/solute_symporter_sf"/>
</dbReference>
<feature type="transmembrane region" description="Helical" evidence="10">
    <location>
        <begin position="180"/>
        <end position="203"/>
    </location>
</feature>
<dbReference type="InterPro" id="IPR057290">
    <property type="entry name" value="CHX17_C"/>
</dbReference>
<dbReference type="eggNOG" id="KOG1650">
    <property type="taxonomic scope" value="Eukaryota"/>
</dbReference>
<comment type="similarity">
    <text evidence="9">Belongs to the monovalent cation:proton antiporter 2 (CPA2) transporter (TC 2.A.37) family. CHX (TC 2.A.37.4) subfamily.</text>
</comment>
<evidence type="ECO:0000259" key="11">
    <source>
        <dbReference type="Pfam" id="PF00999"/>
    </source>
</evidence>
<keyword evidence="15" id="KW-1185">Reference proteome</keyword>
<dbReference type="Pfam" id="PF00999">
    <property type="entry name" value="Na_H_Exchanger"/>
    <property type="match status" value="1"/>
</dbReference>
<evidence type="ECO:0000256" key="6">
    <source>
        <dbReference type="ARBA" id="ARBA00022989"/>
    </source>
</evidence>
<feature type="domain" description="Cation/H+ exchanger transmembrane" evidence="11">
    <location>
        <begin position="103"/>
        <end position="480"/>
    </location>
</feature>
<dbReference type="GO" id="GO:0006813">
    <property type="term" value="P:potassium ion transport"/>
    <property type="evidence" value="ECO:0007669"/>
    <property type="project" value="UniProtKB-KW"/>
</dbReference>
<dbReference type="Pfam" id="PF23259">
    <property type="entry name" value="CHX17_C"/>
    <property type="match status" value="1"/>
</dbReference>
<evidence type="ECO:0000259" key="12">
    <source>
        <dbReference type="Pfam" id="PF23256"/>
    </source>
</evidence>